<keyword evidence="4 9" id="KW-1003">Cell membrane</keyword>
<dbReference type="Gene3D" id="1.10.287.1490">
    <property type="match status" value="1"/>
</dbReference>
<keyword evidence="15" id="KW-1185">Reference proteome</keyword>
<dbReference type="PANTHER" id="PTHR30386">
    <property type="entry name" value="MEMBRANE FUSION SUBUNIT OF EMRAB-TOLC MULTIDRUG EFFLUX PUMP"/>
    <property type="match status" value="1"/>
</dbReference>
<dbReference type="Gene3D" id="2.40.30.170">
    <property type="match status" value="1"/>
</dbReference>
<proteinExistence type="inferred from homology"/>
<dbReference type="Gene3D" id="2.40.50.100">
    <property type="match status" value="1"/>
</dbReference>
<accession>A0ABV7FW00</accession>
<feature type="coiled-coil region" evidence="10">
    <location>
        <begin position="176"/>
        <end position="305"/>
    </location>
</feature>
<reference evidence="15" key="1">
    <citation type="journal article" date="2019" name="Int. J. Syst. Evol. Microbiol.">
        <title>The Global Catalogue of Microorganisms (GCM) 10K type strain sequencing project: providing services to taxonomists for standard genome sequencing and annotation.</title>
        <authorList>
            <consortium name="The Broad Institute Genomics Platform"/>
            <consortium name="The Broad Institute Genome Sequencing Center for Infectious Disease"/>
            <person name="Wu L."/>
            <person name="Ma J."/>
        </authorList>
    </citation>
    <scope>NUCLEOTIDE SEQUENCE [LARGE SCALE GENOMIC DNA]</scope>
    <source>
        <strain evidence="15">KCTC 52094</strain>
    </source>
</reference>
<dbReference type="InterPro" id="IPR006144">
    <property type="entry name" value="Secretion_HlyD_CS"/>
</dbReference>
<evidence type="ECO:0000256" key="11">
    <source>
        <dbReference type="SAM" id="MobiDB-lite"/>
    </source>
</evidence>
<evidence type="ECO:0000256" key="4">
    <source>
        <dbReference type="ARBA" id="ARBA00022475"/>
    </source>
</evidence>
<feature type="region of interest" description="Disordered" evidence="11">
    <location>
        <begin position="1"/>
        <end position="26"/>
    </location>
</feature>
<dbReference type="PRINTS" id="PR01490">
    <property type="entry name" value="RTXTOXIND"/>
</dbReference>
<dbReference type="PANTHER" id="PTHR30386:SF17">
    <property type="entry name" value="ALKALINE PROTEASE SECRETION PROTEIN APRE"/>
    <property type="match status" value="1"/>
</dbReference>
<evidence type="ECO:0000313" key="14">
    <source>
        <dbReference type="EMBL" id="MFC3124559.1"/>
    </source>
</evidence>
<dbReference type="InterPro" id="IPR050739">
    <property type="entry name" value="MFP"/>
</dbReference>
<evidence type="ECO:0000256" key="7">
    <source>
        <dbReference type="ARBA" id="ARBA00022989"/>
    </source>
</evidence>
<evidence type="ECO:0000256" key="3">
    <source>
        <dbReference type="ARBA" id="ARBA00022448"/>
    </source>
</evidence>
<evidence type="ECO:0000256" key="5">
    <source>
        <dbReference type="ARBA" id="ARBA00022519"/>
    </source>
</evidence>
<evidence type="ECO:0000256" key="10">
    <source>
        <dbReference type="SAM" id="Coils"/>
    </source>
</evidence>
<dbReference type="RefSeq" id="WP_379594981.1">
    <property type="nucleotide sequence ID" value="NZ_JBHRTN010000007.1"/>
</dbReference>
<evidence type="ECO:0000313" key="15">
    <source>
        <dbReference type="Proteomes" id="UP001595593"/>
    </source>
</evidence>
<evidence type="ECO:0000256" key="6">
    <source>
        <dbReference type="ARBA" id="ARBA00022692"/>
    </source>
</evidence>
<keyword evidence="8 9" id="KW-0472">Membrane</keyword>
<evidence type="ECO:0000256" key="1">
    <source>
        <dbReference type="ARBA" id="ARBA00004377"/>
    </source>
</evidence>
<keyword evidence="7 9" id="KW-1133">Transmembrane helix</keyword>
<organism evidence="14 15">
    <name type="scientific">Teichococcus globiformis</name>
    <dbReference type="NCBI Taxonomy" id="2307229"/>
    <lineage>
        <taxon>Bacteria</taxon>
        <taxon>Pseudomonadati</taxon>
        <taxon>Pseudomonadota</taxon>
        <taxon>Alphaproteobacteria</taxon>
        <taxon>Acetobacterales</taxon>
        <taxon>Roseomonadaceae</taxon>
        <taxon>Roseomonas</taxon>
    </lineage>
</organism>
<comment type="subcellular location">
    <subcellularLocation>
        <location evidence="1 9">Cell inner membrane</location>
        <topology evidence="1 9">Single-pass membrane protein</topology>
    </subcellularLocation>
</comment>
<evidence type="ECO:0000259" key="12">
    <source>
        <dbReference type="Pfam" id="PF25994"/>
    </source>
</evidence>
<evidence type="ECO:0000256" key="9">
    <source>
        <dbReference type="RuleBase" id="RU365093"/>
    </source>
</evidence>
<dbReference type="EMBL" id="JBHRTN010000007">
    <property type="protein sequence ID" value="MFC3124559.1"/>
    <property type="molecule type" value="Genomic_DNA"/>
</dbReference>
<dbReference type="Proteomes" id="UP001595593">
    <property type="component" value="Unassembled WGS sequence"/>
</dbReference>
<dbReference type="NCBIfam" id="TIGR01843">
    <property type="entry name" value="type_I_hlyD"/>
    <property type="match status" value="1"/>
</dbReference>
<comment type="similarity">
    <text evidence="2 9">Belongs to the membrane fusion protein (MFP) (TC 8.A.1) family.</text>
</comment>
<protein>
    <recommendedName>
        <fullName evidence="9">Membrane fusion protein (MFP) family protein</fullName>
    </recommendedName>
</protein>
<feature type="domain" description="AprE-like long alpha-helical hairpin" evidence="12">
    <location>
        <begin position="120"/>
        <end position="304"/>
    </location>
</feature>
<dbReference type="InterPro" id="IPR058781">
    <property type="entry name" value="HH_AprE-like"/>
</dbReference>
<evidence type="ECO:0000259" key="13">
    <source>
        <dbReference type="Pfam" id="PF26002"/>
    </source>
</evidence>
<evidence type="ECO:0000256" key="8">
    <source>
        <dbReference type="ARBA" id="ARBA00023136"/>
    </source>
</evidence>
<evidence type="ECO:0000256" key="2">
    <source>
        <dbReference type="ARBA" id="ARBA00009477"/>
    </source>
</evidence>
<dbReference type="Pfam" id="PF25994">
    <property type="entry name" value="HH_AprE"/>
    <property type="match status" value="1"/>
</dbReference>
<gene>
    <name evidence="14" type="ORF">ACFOD4_05740</name>
</gene>
<keyword evidence="3 9" id="KW-0813">Transport</keyword>
<keyword evidence="10" id="KW-0175">Coiled coil</keyword>
<dbReference type="Pfam" id="PF26002">
    <property type="entry name" value="Beta-barrel_AprE"/>
    <property type="match status" value="1"/>
</dbReference>
<dbReference type="PROSITE" id="PS00543">
    <property type="entry name" value="HLYD_FAMILY"/>
    <property type="match status" value="1"/>
</dbReference>
<dbReference type="InterPro" id="IPR010129">
    <property type="entry name" value="T1SS_HlyD"/>
</dbReference>
<feature type="domain" description="AprE-like beta-barrel" evidence="13">
    <location>
        <begin position="347"/>
        <end position="436"/>
    </location>
</feature>
<keyword evidence="5 9" id="KW-0997">Cell inner membrane</keyword>
<feature type="transmembrane region" description="Helical" evidence="9">
    <location>
        <begin position="40"/>
        <end position="61"/>
    </location>
</feature>
<sequence length="459" mass="50623">MSVTTVPAGGALAKPRGPGLPAVSAPEALLDTPRPRTRGAMLLGLVSIGVFFGGFAAWSFLAPLSEAAIAPGQIRAEGQRRVIQHLEGGIVREILARDGDKVKAGQVLMRLDEVQSDVGLGTVRAQRWALLAQDARLAAEARGATEIAFPAELLNSDDPRALEAMTGQRTLFAARQTSLTSQLQVLEARIAQHEATAASAQGQIASQRRQLDLINREARDVEVLVRQGLERMPRLLGLQRNMASLEGNMVDLRGQVERAEASVAEARNQIRQTRDQRMAEISTEAREIRGRLNEAEEKLRGAHDMVTRRDITAPEDGTILGSKFFNTGAVVRPGEPVMELVPAADRLVAEVQLQPNDIDVVYPGLQSEIRLPAFKQRLVPYVHGHVTYVASDVTMDERTRQSYYRVQVAVDQDQIDRLENVQLVPGMPVEAQIQIGERSFFRYMMQPVLDSFHRAFREQ</sequence>
<keyword evidence="6 9" id="KW-0812">Transmembrane</keyword>
<name>A0ABV7FW00_9PROT</name>
<comment type="caution">
    <text evidence="14">The sequence shown here is derived from an EMBL/GenBank/DDBJ whole genome shotgun (WGS) entry which is preliminary data.</text>
</comment>
<dbReference type="InterPro" id="IPR058982">
    <property type="entry name" value="Beta-barrel_AprE"/>
</dbReference>